<evidence type="ECO:0000256" key="8">
    <source>
        <dbReference type="ARBA" id="ARBA00022917"/>
    </source>
</evidence>
<comment type="subcellular location">
    <subcellularLocation>
        <location evidence="1">Cytoplasm</location>
    </subcellularLocation>
</comment>
<dbReference type="Gene3D" id="3.30.930.10">
    <property type="entry name" value="Bira Bifunctional Protein, Domain 2"/>
    <property type="match status" value="1"/>
</dbReference>
<organism evidence="13 14">
    <name type="scientific">Clavelina lepadiformis</name>
    <name type="common">Light-bulb sea squirt</name>
    <name type="synonym">Ascidia lepadiformis</name>
    <dbReference type="NCBI Taxonomy" id="159417"/>
    <lineage>
        <taxon>Eukaryota</taxon>
        <taxon>Metazoa</taxon>
        <taxon>Chordata</taxon>
        <taxon>Tunicata</taxon>
        <taxon>Ascidiacea</taxon>
        <taxon>Aplousobranchia</taxon>
        <taxon>Clavelinidae</taxon>
        <taxon>Clavelina</taxon>
    </lineage>
</organism>
<dbReference type="SUPFAM" id="SSF50249">
    <property type="entry name" value="Nucleic acid-binding proteins"/>
    <property type="match status" value="1"/>
</dbReference>
<gene>
    <name evidence="13" type="ORF">CVLEPA_LOCUS811</name>
</gene>
<keyword evidence="6" id="KW-0547">Nucleotide-binding</keyword>
<comment type="similarity">
    <text evidence="2">Belongs to the class-II aminoacyl-tRNA synthetase family.</text>
</comment>
<keyword evidence="7" id="KW-0067">ATP-binding</keyword>
<dbReference type="Gene3D" id="2.40.50.140">
    <property type="entry name" value="Nucleic acid-binding proteins"/>
    <property type="match status" value="1"/>
</dbReference>
<dbReference type="InterPro" id="IPR004364">
    <property type="entry name" value="Aa-tRNA-synt_II"/>
</dbReference>
<sequence length="437" mass="50070">MKTIKISQAKSSQDIRVRISGWLHRVVKPEKNLVTVIIRDGTGYLQAILNDKKCQANNNIQLTPESTITLCGVITKVPEERSVPGGLEFVCDYWKLIGSAPAGGIEAVIKQGASVDTLLDNRHLVVRNEETSKILKVQSHVLHAIRNHFFERDCHEVTPPCLVQFDFECCGSAFDINYFGKQVYLSPSNEPYLEMCLPALGNVFCISKSYRAEQRITRRHLAEFTHVQTQYGFITFNDLLDYMEDFICDVVDKVMKSTAGQFIKDLNPDFKFPKRPFRRMDYTEAIAYLKEHGITKQDGSYYELGEDISEEPERKMIDKINEPLLLCRFPAKTVPFYIPTCPENREYTESVDLLMPNVGEIAGGSTKLDNYEELLEAYKKCDIDPCVYYWYSDLRKYGTCPHGGYGLGLERLLTWLCNQHNIRDVCLCPRFIDRCSP</sequence>
<dbReference type="PROSITE" id="PS50862">
    <property type="entry name" value="AA_TRNA_LIGASE_II"/>
    <property type="match status" value="1"/>
</dbReference>
<comment type="catalytic activity">
    <reaction evidence="11">
        <text>tRNA(Asn) + L-asparagine + ATP = L-asparaginyl-tRNA(Asn) + AMP + diphosphate + H(+)</text>
        <dbReference type="Rhea" id="RHEA:11180"/>
        <dbReference type="Rhea" id="RHEA-COMP:9659"/>
        <dbReference type="Rhea" id="RHEA-COMP:9674"/>
        <dbReference type="ChEBI" id="CHEBI:15378"/>
        <dbReference type="ChEBI" id="CHEBI:30616"/>
        <dbReference type="ChEBI" id="CHEBI:33019"/>
        <dbReference type="ChEBI" id="CHEBI:58048"/>
        <dbReference type="ChEBI" id="CHEBI:78442"/>
        <dbReference type="ChEBI" id="CHEBI:78515"/>
        <dbReference type="ChEBI" id="CHEBI:456215"/>
        <dbReference type="EC" id="6.1.1.22"/>
    </reaction>
</comment>
<keyword evidence="5" id="KW-0436">Ligase</keyword>
<dbReference type="InterPro" id="IPR045864">
    <property type="entry name" value="aa-tRNA-synth_II/BPL/LPL"/>
</dbReference>
<keyword evidence="14" id="KW-1185">Reference proteome</keyword>
<dbReference type="Pfam" id="PF00152">
    <property type="entry name" value="tRNA-synt_2"/>
    <property type="match status" value="1"/>
</dbReference>
<evidence type="ECO:0000259" key="12">
    <source>
        <dbReference type="PROSITE" id="PS50862"/>
    </source>
</evidence>
<evidence type="ECO:0000256" key="11">
    <source>
        <dbReference type="ARBA" id="ARBA00047844"/>
    </source>
</evidence>
<protein>
    <recommendedName>
        <fullName evidence="3">asparagine--tRNA ligase</fullName>
        <ecNumber evidence="3">6.1.1.22</ecNumber>
    </recommendedName>
    <alternativeName>
        <fullName evidence="10">Asparaginyl-tRNA synthetase</fullName>
    </alternativeName>
</protein>
<evidence type="ECO:0000256" key="10">
    <source>
        <dbReference type="ARBA" id="ARBA00029886"/>
    </source>
</evidence>
<evidence type="ECO:0000256" key="5">
    <source>
        <dbReference type="ARBA" id="ARBA00022598"/>
    </source>
</evidence>
<dbReference type="Pfam" id="PF01336">
    <property type="entry name" value="tRNA_anti-codon"/>
    <property type="match status" value="1"/>
</dbReference>
<keyword evidence="4" id="KW-0963">Cytoplasm</keyword>
<dbReference type="InterPro" id="IPR012340">
    <property type="entry name" value="NA-bd_OB-fold"/>
</dbReference>
<dbReference type="InterPro" id="IPR004365">
    <property type="entry name" value="NA-bd_OB_tRNA"/>
</dbReference>
<evidence type="ECO:0000256" key="2">
    <source>
        <dbReference type="ARBA" id="ARBA00008226"/>
    </source>
</evidence>
<evidence type="ECO:0000313" key="13">
    <source>
        <dbReference type="EMBL" id="CAK8671771.1"/>
    </source>
</evidence>
<dbReference type="EMBL" id="CAWYQH010000001">
    <property type="protein sequence ID" value="CAK8671771.1"/>
    <property type="molecule type" value="Genomic_DNA"/>
</dbReference>
<name>A0ABP0EWG5_CLALP</name>
<evidence type="ECO:0000256" key="6">
    <source>
        <dbReference type="ARBA" id="ARBA00022741"/>
    </source>
</evidence>
<comment type="caution">
    <text evidence="13">The sequence shown here is derived from an EMBL/GenBank/DDBJ whole genome shotgun (WGS) entry which is preliminary data.</text>
</comment>
<keyword evidence="9" id="KW-0030">Aminoacyl-tRNA synthetase</keyword>
<keyword evidence="8" id="KW-0648">Protein biosynthesis</keyword>
<evidence type="ECO:0000256" key="1">
    <source>
        <dbReference type="ARBA" id="ARBA00004496"/>
    </source>
</evidence>
<dbReference type="InterPro" id="IPR006195">
    <property type="entry name" value="aa-tRNA-synth_II"/>
</dbReference>
<dbReference type="PRINTS" id="PR01042">
    <property type="entry name" value="TRNASYNTHASP"/>
</dbReference>
<proteinExistence type="inferred from homology"/>
<reference evidence="13 14" key="1">
    <citation type="submission" date="2024-02" db="EMBL/GenBank/DDBJ databases">
        <authorList>
            <person name="Daric V."/>
            <person name="Darras S."/>
        </authorList>
    </citation>
    <scope>NUCLEOTIDE SEQUENCE [LARGE SCALE GENOMIC DNA]</scope>
</reference>
<dbReference type="SUPFAM" id="SSF55681">
    <property type="entry name" value="Class II aaRS and biotin synthetases"/>
    <property type="match status" value="1"/>
</dbReference>
<evidence type="ECO:0000256" key="4">
    <source>
        <dbReference type="ARBA" id="ARBA00022490"/>
    </source>
</evidence>
<dbReference type="CDD" id="cd04323">
    <property type="entry name" value="AsnRS_cyto_like_N"/>
    <property type="match status" value="1"/>
</dbReference>
<evidence type="ECO:0000256" key="3">
    <source>
        <dbReference type="ARBA" id="ARBA00012816"/>
    </source>
</evidence>
<accession>A0ABP0EWG5</accession>
<evidence type="ECO:0000313" key="14">
    <source>
        <dbReference type="Proteomes" id="UP001642483"/>
    </source>
</evidence>
<evidence type="ECO:0000256" key="7">
    <source>
        <dbReference type="ARBA" id="ARBA00022840"/>
    </source>
</evidence>
<dbReference type="PANTHER" id="PTHR22594:SF16">
    <property type="entry name" value="ASPARAGINE--TRNA LIGASE, CYTOPLASMIC"/>
    <property type="match status" value="1"/>
</dbReference>
<dbReference type="EC" id="6.1.1.22" evidence="3"/>
<dbReference type="Proteomes" id="UP001642483">
    <property type="component" value="Unassembled WGS sequence"/>
</dbReference>
<feature type="domain" description="Aminoacyl-transfer RNA synthetases class-II family profile" evidence="12">
    <location>
        <begin position="135"/>
        <end position="429"/>
    </location>
</feature>
<dbReference type="PANTHER" id="PTHR22594">
    <property type="entry name" value="ASPARTYL/LYSYL-TRNA SYNTHETASE"/>
    <property type="match status" value="1"/>
</dbReference>
<dbReference type="InterPro" id="IPR002312">
    <property type="entry name" value="Asp/Asn-tRNA-synth_IIb"/>
</dbReference>
<evidence type="ECO:0000256" key="9">
    <source>
        <dbReference type="ARBA" id="ARBA00023146"/>
    </source>
</evidence>